<proteinExistence type="predicted"/>
<comment type="caution">
    <text evidence="2">The sequence shown here is derived from an EMBL/GenBank/DDBJ whole genome shotgun (WGS) entry which is preliminary data.</text>
</comment>
<name>A0A934RA25_9BACT</name>
<feature type="transmembrane region" description="Helical" evidence="1">
    <location>
        <begin position="141"/>
        <end position="163"/>
    </location>
</feature>
<keyword evidence="1" id="KW-0472">Membrane</keyword>
<organism evidence="2 3">
    <name type="scientific">Haloferula rosea</name>
    <dbReference type="NCBI Taxonomy" id="490093"/>
    <lineage>
        <taxon>Bacteria</taxon>
        <taxon>Pseudomonadati</taxon>
        <taxon>Verrucomicrobiota</taxon>
        <taxon>Verrucomicrobiia</taxon>
        <taxon>Verrucomicrobiales</taxon>
        <taxon>Verrucomicrobiaceae</taxon>
        <taxon>Haloferula</taxon>
    </lineage>
</organism>
<keyword evidence="1" id="KW-1133">Transmembrane helix</keyword>
<gene>
    <name evidence="2" type="ORF">JIN81_06650</name>
</gene>
<keyword evidence="1" id="KW-0812">Transmembrane</keyword>
<feature type="transmembrane region" description="Helical" evidence="1">
    <location>
        <begin position="63"/>
        <end position="84"/>
    </location>
</feature>
<accession>A0A934RA25</accession>
<dbReference type="Pfam" id="PF20221">
    <property type="entry name" value="DUF6580"/>
    <property type="match status" value="1"/>
</dbReference>
<dbReference type="EMBL" id="JAENII010000004">
    <property type="protein sequence ID" value="MBK1826690.1"/>
    <property type="molecule type" value="Genomic_DNA"/>
</dbReference>
<dbReference type="Proteomes" id="UP000658278">
    <property type="component" value="Unassembled WGS sequence"/>
</dbReference>
<reference evidence="2" key="1">
    <citation type="submission" date="2021-01" db="EMBL/GenBank/DDBJ databases">
        <title>Modified the classification status of verrucomicrobia.</title>
        <authorList>
            <person name="Feng X."/>
        </authorList>
    </citation>
    <scope>NUCLEOTIDE SEQUENCE</scope>
    <source>
        <strain evidence="2">KCTC 22201</strain>
    </source>
</reference>
<dbReference type="AlphaFoldDB" id="A0A934RA25"/>
<feature type="transmembrane region" description="Helical" evidence="1">
    <location>
        <begin position="96"/>
        <end position="121"/>
    </location>
</feature>
<evidence type="ECO:0000313" key="3">
    <source>
        <dbReference type="Proteomes" id="UP000658278"/>
    </source>
</evidence>
<evidence type="ECO:0000256" key="1">
    <source>
        <dbReference type="SAM" id="Phobius"/>
    </source>
</evidence>
<dbReference type="InterPro" id="IPR046487">
    <property type="entry name" value="DUF6580"/>
</dbReference>
<evidence type="ECO:0000313" key="2">
    <source>
        <dbReference type="EMBL" id="MBK1826690.1"/>
    </source>
</evidence>
<protein>
    <submittedName>
        <fullName evidence="2">Uncharacterized protein</fullName>
    </submittedName>
</protein>
<keyword evidence="3" id="KW-1185">Reference proteome</keyword>
<sequence length="181" mass="19504">MLLLLIGFRLMSAAGEWMNFSPLPAVFLCSIVFLRGTQAWILPIAAWLLSNPIASLLQGSNPLTDTGAVITAFLTLVAIGALALPMRKHPKVMPMLGAGIAAAILFHVVTGIAAWLSYPLYPKNLLGLEQSLWSGPINSPVPSWVFLRNMICSNFLFTLAFALTCLKWPAVTSPTPVATSR</sequence>